<organism evidence="1">
    <name type="scientific">marine sediment metagenome</name>
    <dbReference type="NCBI Taxonomy" id="412755"/>
    <lineage>
        <taxon>unclassified sequences</taxon>
        <taxon>metagenomes</taxon>
        <taxon>ecological metagenomes</taxon>
    </lineage>
</organism>
<comment type="caution">
    <text evidence="1">The sequence shown here is derived from an EMBL/GenBank/DDBJ whole genome shotgun (WGS) entry which is preliminary data.</text>
</comment>
<name>X1AVV0_9ZZZZ</name>
<protein>
    <recommendedName>
        <fullName evidence="2">Threonyl-tRNA synthetase editing domain-containing protein</fullName>
    </recommendedName>
</protein>
<proteinExistence type="predicted"/>
<reference evidence="1" key="1">
    <citation type="journal article" date="2014" name="Front. Microbiol.">
        <title>High frequency of phylogenetically diverse reductive dehalogenase-homologous genes in deep subseafloor sedimentary metagenomes.</title>
        <authorList>
            <person name="Kawai M."/>
            <person name="Futagami T."/>
            <person name="Toyoda A."/>
            <person name="Takaki Y."/>
            <person name="Nishi S."/>
            <person name="Hori S."/>
            <person name="Arai W."/>
            <person name="Tsubouchi T."/>
            <person name="Morono Y."/>
            <person name="Uchiyama I."/>
            <person name="Ito T."/>
            <person name="Fujiyama A."/>
            <person name="Inagaki F."/>
            <person name="Takami H."/>
        </authorList>
    </citation>
    <scope>NUCLEOTIDE SEQUENCE</scope>
    <source>
        <strain evidence="1">Expedition CK06-06</strain>
    </source>
</reference>
<evidence type="ECO:0000313" key="1">
    <source>
        <dbReference type="EMBL" id="GAG87189.1"/>
    </source>
</evidence>
<dbReference type="InterPro" id="IPR023509">
    <property type="entry name" value="DTD-like_sf"/>
</dbReference>
<gene>
    <name evidence="1" type="ORF">S01H4_34401</name>
</gene>
<evidence type="ECO:0008006" key="2">
    <source>
        <dbReference type="Google" id="ProtNLM"/>
    </source>
</evidence>
<dbReference type="EMBL" id="BART01018198">
    <property type="protein sequence ID" value="GAG87189.1"/>
    <property type="molecule type" value="Genomic_DNA"/>
</dbReference>
<dbReference type="Gene3D" id="3.50.80.10">
    <property type="entry name" value="D-tyrosyl-tRNA(Tyr) deacylase"/>
    <property type="match status" value="1"/>
</dbReference>
<accession>X1AVV0</accession>
<dbReference type="AlphaFoldDB" id="X1AVV0"/>
<sequence length="89" mass="10314">MKILLIHSKDVEVTKNKVATSNPQDFPEDLIKMEGLILVAYVTVEDQDTYDTDLISKQGAQVIEDAIIQITNFPEKIRYKNEEIREYKK</sequence>